<dbReference type="InParanoid" id="I3MA50"/>
<evidence type="ECO:0000256" key="23">
    <source>
        <dbReference type="SAM" id="SignalP"/>
    </source>
</evidence>
<evidence type="ECO:0000256" key="19">
    <source>
        <dbReference type="ARBA" id="ARBA00033220"/>
    </source>
</evidence>
<dbReference type="PANTHER" id="PTHR14066">
    <property type="entry name" value="ATRIAL NATRIURETIC FACTOR PRECURSOR"/>
    <property type="match status" value="1"/>
</dbReference>
<comment type="function">
    <text evidence="2">Hormone produced in the kidneys that appears to be important for maintaining cardio-renal homeostasis. Mediates vasodilation, natriuresis and diuresis primarily in the renal system, in order to maintain the extracellular fluid volume and control the fluid-electrolyte balance. Specifically binds and stimulates cGMP production by renal transmembrane receptors, likely NPR1. Urodilatin not ANP, may be the natriuretic peptide responsible for the regulation of sodium and water homeostasis in the kidney.</text>
</comment>
<dbReference type="GO" id="GO:0005179">
    <property type="term" value="F:hormone activity"/>
    <property type="evidence" value="ECO:0007669"/>
    <property type="project" value="UniProtKB-KW"/>
</dbReference>
<evidence type="ECO:0000256" key="22">
    <source>
        <dbReference type="SAM" id="MobiDB-lite"/>
    </source>
</evidence>
<keyword evidence="13 21" id="KW-0838">Vasoactive</keyword>
<dbReference type="InterPro" id="IPR000663">
    <property type="entry name" value="Natr_peptide"/>
</dbReference>
<reference evidence="24" key="2">
    <citation type="submission" date="2025-08" db="UniProtKB">
        <authorList>
            <consortium name="Ensembl"/>
        </authorList>
    </citation>
    <scope>IDENTIFICATION</scope>
</reference>
<evidence type="ECO:0000256" key="4">
    <source>
        <dbReference type="ARBA" id="ARBA00003244"/>
    </source>
</evidence>
<dbReference type="FunCoup" id="I3MA50">
    <property type="interactions" value="446"/>
</dbReference>
<dbReference type="EMBL" id="AGTP01006907">
    <property type="status" value="NOT_ANNOTATED_CDS"/>
    <property type="molecule type" value="Genomic_DNA"/>
</dbReference>
<evidence type="ECO:0000256" key="16">
    <source>
        <dbReference type="ARBA" id="ARBA00031144"/>
    </source>
</evidence>
<dbReference type="GO" id="GO:0005615">
    <property type="term" value="C:extracellular space"/>
    <property type="evidence" value="ECO:0007669"/>
    <property type="project" value="TreeGrafter"/>
</dbReference>
<keyword evidence="14" id="KW-1015">Disulfide bond</keyword>
<accession>I3MA50</accession>
<dbReference type="PROSITE" id="PS00263">
    <property type="entry name" value="NATRIURETIC_PEPTIDE"/>
    <property type="match status" value="1"/>
</dbReference>
<evidence type="ECO:0000256" key="10">
    <source>
        <dbReference type="ARBA" id="ARBA00020078"/>
    </source>
</evidence>
<comment type="function">
    <text evidence="1">May have a role in cardio-renal homeostasis through regulation of natriuresis and vasodilation. In vivo promotes natriuresis and in vitro, vasodilates renal artery strips.</text>
</comment>
<comment type="function">
    <text evidence="20">May have a role in cardio-renal homeostasis through regulation of natriuresis, diuresis, vasodilation, and inhibiting aldosterone synthesis. In vitro, promotes the production of cGMP and induces vasodilation. May promote natriuresis, at least in part, by enhancing prostaglandin E2 synthesis resulting in the inhibition of renal Na+-K+-ATPase. However reports on the involvement of this peptide in mammal blood volume and blood pressure homeostasis are conflicting; according to a report, in vivo it is not sufficient to activate cGMP and does not inhibit collecting duct transport nor effect diuresis and natriuresis. Appears to bind to specific receptors that are distinct from the receptors bound by atrial natriuretic peptide and vessel dilator. Possibly enhances protein excretion in urine by decreasing proximal tubular protein reabsorption.</text>
</comment>
<comment type="function">
    <text evidence="4">May have a role in cardio-renal homeostasis through regulation of regulation of natriuresis and vasodilation. In vivo promotes natriuresis. In vitro, vasodilates intestinal smooth muscle but not smooth muscle strips.</text>
</comment>
<dbReference type="eggNOG" id="ENOG502S9RQ">
    <property type="taxonomic scope" value="Eukaryota"/>
</dbReference>
<dbReference type="Ensembl" id="ENSSTOT00000007647.3">
    <property type="protein sequence ID" value="ENSSTOP00000006837.3"/>
    <property type="gene ID" value="ENSSTOG00000007663.3"/>
</dbReference>
<dbReference type="PRINTS" id="PR00711">
    <property type="entry name" value="ANATPEPTIDE"/>
</dbReference>
<sequence>MGSFSAVAVSLLLFLLFQLPGQAGAKPVYSAVSSADLAEFKNLLERLEEKMPLESEVPLRVRGEQNEEAGPDVPEEASWTGEVSPDQGDGAGPGPDPWDSADRSALLRNKPTAPRSLPRSSCFGGRMDRIGAHSGLGCNSFRVRRSGVGNRMGRRWGRIAIAVLAGDFYRKGTSEKITPSEFLPRLGGCPTSLRTMSSHSAVACWKNALKKKVTTTALNN</sequence>
<dbReference type="Pfam" id="PF00212">
    <property type="entry name" value="ANP"/>
    <property type="match status" value="1"/>
</dbReference>
<comment type="subcellular location">
    <subcellularLocation>
        <location evidence="7 21">Secreted</location>
    </subcellularLocation>
</comment>
<dbReference type="PRINTS" id="PR00710">
    <property type="entry name" value="NATPEPTIDES"/>
</dbReference>
<dbReference type="GO" id="GO:0006182">
    <property type="term" value="P:cGMP biosynthetic process"/>
    <property type="evidence" value="ECO:0007669"/>
    <property type="project" value="TreeGrafter"/>
</dbReference>
<feature type="signal peptide" evidence="23">
    <location>
        <begin position="1"/>
        <end position="25"/>
    </location>
</feature>
<evidence type="ECO:0000256" key="11">
    <source>
        <dbReference type="ARBA" id="ARBA00022525"/>
    </source>
</evidence>
<evidence type="ECO:0000256" key="15">
    <source>
        <dbReference type="ARBA" id="ARBA00030903"/>
    </source>
</evidence>
<dbReference type="PANTHER" id="PTHR14066:SF2">
    <property type="entry name" value="NATRIURETIC PEPTIDES A"/>
    <property type="match status" value="1"/>
</dbReference>
<dbReference type="SMART" id="SM00183">
    <property type="entry name" value="NAT_PEP"/>
    <property type="match status" value="1"/>
</dbReference>
<keyword evidence="11" id="KW-0964">Secreted</keyword>
<evidence type="ECO:0000256" key="1">
    <source>
        <dbReference type="ARBA" id="ARBA00002352"/>
    </source>
</evidence>
<evidence type="ECO:0000256" key="5">
    <source>
        <dbReference type="ARBA" id="ARBA00003298"/>
    </source>
</evidence>
<evidence type="ECO:0000256" key="6">
    <source>
        <dbReference type="ARBA" id="ARBA00003360"/>
    </source>
</evidence>
<evidence type="ECO:0000313" key="24">
    <source>
        <dbReference type="Ensembl" id="ENSSTOP00000006837.3"/>
    </source>
</evidence>
<dbReference type="GO" id="GO:0019934">
    <property type="term" value="P:cGMP-mediated signaling"/>
    <property type="evidence" value="ECO:0007669"/>
    <property type="project" value="TreeGrafter"/>
</dbReference>
<comment type="similarity">
    <text evidence="8 21">Belongs to the natriuretic peptide family.</text>
</comment>
<proteinExistence type="inferred from homology"/>
<dbReference type="GeneTree" id="ENSGT00940000154513"/>
<evidence type="ECO:0000256" key="14">
    <source>
        <dbReference type="ARBA" id="ARBA00023157"/>
    </source>
</evidence>
<dbReference type="GO" id="GO:0003085">
    <property type="term" value="P:negative regulation of systemic arterial blood pressure"/>
    <property type="evidence" value="ECO:0007669"/>
    <property type="project" value="TreeGrafter"/>
</dbReference>
<comment type="subunit">
    <text evidence="9">Homodimer; disulfide-linked antiparallel dimer.</text>
</comment>
<evidence type="ECO:0000256" key="20">
    <source>
        <dbReference type="ARBA" id="ARBA00045221"/>
    </source>
</evidence>
<organism evidence="24 25">
    <name type="scientific">Ictidomys tridecemlineatus</name>
    <name type="common">Thirteen-lined ground squirrel</name>
    <name type="synonym">Spermophilus tridecemlineatus</name>
    <dbReference type="NCBI Taxonomy" id="43179"/>
    <lineage>
        <taxon>Eukaryota</taxon>
        <taxon>Metazoa</taxon>
        <taxon>Chordata</taxon>
        <taxon>Craniata</taxon>
        <taxon>Vertebrata</taxon>
        <taxon>Euteleostomi</taxon>
        <taxon>Mammalia</taxon>
        <taxon>Eutheria</taxon>
        <taxon>Euarchontoglires</taxon>
        <taxon>Glires</taxon>
        <taxon>Rodentia</taxon>
        <taxon>Sciuromorpha</taxon>
        <taxon>Sciuridae</taxon>
        <taxon>Xerinae</taxon>
        <taxon>Marmotini</taxon>
        <taxon>Ictidomys</taxon>
    </lineage>
</organism>
<dbReference type="HOGENOM" id="CLU_144536_0_0_1"/>
<evidence type="ECO:0000256" key="13">
    <source>
        <dbReference type="ARBA" id="ARBA00022858"/>
    </source>
</evidence>
<feature type="region of interest" description="Disordered" evidence="22">
    <location>
        <begin position="57"/>
        <end position="123"/>
    </location>
</feature>
<dbReference type="GO" id="GO:0007218">
    <property type="term" value="P:neuropeptide signaling pathway"/>
    <property type="evidence" value="ECO:0007669"/>
    <property type="project" value="TreeGrafter"/>
</dbReference>
<dbReference type="GO" id="GO:0051427">
    <property type="term" value="F:hormone receptor binding"/>
    <property type="evidence" value="ECO:0007669"/>
    <property type="project" value="TreeGrafter"/>
</dbReference>
<evidence type="ECO:0000256" key="12">
    <source>
        <dbReference type="ARBA" id="ARBA00022702"/>
    </source>
</evidence>
<comment type="function">
    <text evidence="5">May have a role in cardio-renal homeostasis through regulation of diuresis and inhibiting aldosterone synthesis. In vitro, promotes the production of cGMP and induces vasodilation. May promote natriuresis, at least in part, by enhancing prostaglandin E2 synthesis resulting in the inhibition of renal Na+-K+-ATPase. May have a role in potassium excretion but not sodium excretion (natriuresis). Possibly enhances protein excretion in urine by decreasing proximal tubular protein reabsorption.</text>
</comment>
<feature type="compositionally biased region" description="Acidic residues" evidence="22">
    <location>
        <begin position="66"/>
        <end position="75"/>
    </location>
</feature>
<evidence type="ECO:0000256" key="17">
    <source>
        <dbReference type="ARBA" id="ARBA00031619"/>
    </source>
</evidence>
<dbReference type="GO" id="GO:0097746">
    <property type="term" value="P:blood vessel diameter maintenance"/>
    <property type="evidence" value="ECO:0007669"/>
    <property type="project" value="UniProtKB-KW"/>
</dbReference>
<keyword evidence="23" id="KW-0732">Signal</keyword>
<name>I3MA50_ICTTR</name>
<dbReference type="GO" id="GO:0007168">
    <property type="term" value="P:receptor guanylyl cyclase signaling pathway"/>
    <property type="evidence" value="ECO:0007669"/>
    <property type="project" value="TreeGrafter"/>
</dbReference>
<keyword evidence="12" id="KW-0372">Hormone</keyword>
<evidence type="ECO:0000256" key="8">
    <source>
        <dbReference type="ARBA" id="ARBA00009041"/>
    </source>
</evidence>
<evidence type="ECO:0000256" key="2">
    <source>
        <dbReference type="ARBA" id="ARBA00002857"/>
    </source>
</evidence>
<reference evidence="24" key="3">
    <citation type="submission" date="2025-09" db="UniProtKB">
        <authorList>
            <consortium name="Ensembl"/>
        </authorList>
    </citation>
    <scope>IDENTIFICATION</scope>
</reference>
<dbReference type="STRING" id="43179.ENSSTOP00000006837"/>
<dbReference type="InterPro" id="IPR030480">
    <property type="entry name" value="Natr_peptide_CS"/>
</dbReference>
<evidence type="ECO:0000256" key="7">
    <source>
        <dbReference type="ARBA" id="ARBA00004613"/>
    </source>
</evidence>
<keyword evidence="25" id="KW-1185">Reference proteome</keyword>
<evidence type="ECO:0000256" key="3">
    <source>
        <dbReference type="ARBA" id="ARBA00002948"/>
    </source>
</evidence>
<dbReference type="InterPro" id="IPR002407">
    <property type="entry name" value="Natriuretic_peptide_atrial"/>
</dbReference>
<evidence type="ECO:0000313" key="25">
    <source>
        <dbReference type="Proteomes" id="UP000005215"/>
    </source>
</evidence>
<dbReference type="GO" id="GO:0005737">
    <property type="term" value="C:cytoplasm"/>
    <property type="evidence" value="ECO:0007669"/>
    <property type="project" value="TreeGrafter"/>
</dbReference>
<reference evidence="25" key="1">
    <citation type="submission" date="2011-11" db="EMBL/GenBank/DDBJ databases">
        <title>The Draft Genome of Spermophilus tridecemlineatus.</title>
        <authorList>
            <consortium name="The Broad Institute Genome Assembly &amp; Analysis Group"/>
            <consortium name="Computational R&amp;D Group"/>
            <consortium name="and Sequencing Platform"/>
            <person name="Di Palma F."/>
            <person name="Alfoldi J."/>
            <person name="Johnson J."/>
            <person name="Berlin A."/>
            <person name="Gnerre S."/>
            <person name="Jaffe D."/>
            <person name="MacCallum I."/>
            <person name="Young S."/>
            <person name="Walker B.J."/>
            <person name="Lindblad-Toh K."/>
        </authorList>
    </citation>
    <scope>NUCLEOTIDE SEQUENCE [LARGE SCALE GENOMIC DNA]</scope>
</reference>
<protein>
    <recommendedName>
        <fullName evidence="10">Natriuretic peptides A</fullName>
    </recommendedName>
    <alternativeName>
        <fullName evidence="17">Atrial natriuretic factor prohormone</fullName>
    </alternativeName>
    <alternativeName>
        <fullName evidence="18">Atrial natriuretic peptide prohormone</fullName>
    </alternativeName>
    <alternativeName>
        <fullName evidence="16">Atriopeptigen</fullName>
    </alternativeName>
    <alternativeName>
        <fullName evidence="15">Cardiodilatin</fullName>
    </alternativeName>
    <alternativeName>
        <fullName evidence="19">preproCDD-ANF</fullName>
    </alternativeName>
</protein>
<dbReference type="Proteomes" id="UP000005215">
    <property type="component" value="Unassembled WGS sequence"/>
</dbReference>
<evidence type="ECO:0000256" key="21">
    <source>
        <dbReference type="RuleBase" id="RU003686"/>
    </source>
</evidence>
<comment type="function">
    <text evidence="6">May have a role in cardio-renal homeostasis through regulation of natriuresis and vasodilation. In vivo promotes natriuresis. In vitro, selectively vasodilates intestinal and vascular smooth muscle strips.</text>
</comment>
<feature type="chain" id="PRO_5013402299" description="Natriuretic peptides A" evidence="23">
    <location>
        <begin position="26"/>
        <end position="220"/>
    </location>
</feature>
<dbReference type="InterPro" id="IPR050787">
    <property type="entry name" value="Natriuretic_peptide"/>
</dbReference>
<evidence type="ECO:0000256" key="18">
    <source>
        <dbReference type="ARBA" id="ARBA00032736"/>
    </source>
</evidence>
<dbReference type="AlphaFoldDB" id="I3MA50"/>
<comment type="function">
    <text evidence="3">May have a role in cardio-renal homeostasis through regulation of natriuresis and vasodilation. In vivo promotes natriuresis. In vitro, selectively vasodilates intestinal smooth muscle but not vascular smooth muscle strips.</text>
</comment>
<evidence type="ECO:0000256" key="9">
    <source>
        <dbReference type="ARBA" id="ARBA00011384"/>
    </source>
</evidence>